<dbReference type="PANTHER" id="PTHR43278:SF4">
    <property type="entry name" value="NAD(P)H-DEPENDENT FMN-CONTAINING OXIDOREDUCTASE YWQN-RELATED"/>
    <property type="match status" value="1"/>
</dbReference>
<reference evidence="4 5" key="1">
    <citation type="submission" date="2023-07" db="EMBL/GenBank/DDBJ databases">
        <title>Genomic Encyclopedia of Type Strains, Phase IV (KMG-IV): sequencing the most valuable type-strain genomes for metagenomic binning, comparative biology and taxonomic classification.</title>
        <authorList>
            <person name="Goeker M."/>
        </authorList>
    </citation>
    <scope>NUCLEOTIDE SEQUENCE [LARGE SCALE GENOMIC DNA]</scope>
    <source>
        <strain evidence="4 5">DSM 16784</strain>
    </source>
</reference>
<keyword evidence="2" id="KW-0288">FMN</keyword>
<evidence type="ECO:0000256" key="2">
    <source>
        <dbReference type="ARBA" id="ARBA00022643"/>
    </source>
</evidence>
<evidence type="ECO:0000313" key="4">
    <source>
        <dbReference type="EMBL" id="MDQ0361067.1"/>
    </source>
</evidence>
<dbReference type="PANTHER" id="PTHR43278">
    <property type="entry name" value="NAD(P)H-DEPENDENT FMN-CONTAINING OXIDOREDUCTASE YWQN-RELATED"/>
    <property type="match status" value="1"/>
</dbReference>
<dbReference type="InterPro" id="IPR029039">
    <property type="entry name" value="Flavoprotein-like_sf"/>
</dbReference>
<proteinExistence type="predicted"/>
<keyword evidence="1" id="KW-0285">Flavoprotein</keyword>
<name>A0ABU0E2D8_9FIRM</name>
<evidence type="ECO:0000259" key="3">
    <source>
        <dbReference type="Pfam" id="PF03358"/>
    </source>
</evidence>
<dbReference type="Gene3D" id="3.40.50.360">
    <property type="match status" value="1"/>
</dbReference>
<protein>
    <submittedName>
        <fullName evidence="4">Multimeric flavodoxin WrbA</fullName>
    </submittedName>
</protein>
<dbReference type="InterPro" id="IPR051796">
    <property type="entry name" value="ISF_SsuE-like"/>
</dbReference>
<dbReference type="InterPro" id="IPR005025">
    <property type="entry name" value="FMN_Rdtase-like_dom"/>
</dbReference>
<dbReference type="Pfam" id="PF03358">
    <property type="entry name" value="FMN_red"/>
    <property type="match status" value="1"/>
</dbReference>
<feature type="domain" description="NADPH-dependent FMN reductase-like" evidence="3">
    <location>
        <begin position="3"/>
        <end position="117"/>
    </location>
</feature>
<comment type="caution">
    <text evidence="4">The sequence shown here is derived from an EMBL/GenBank/DDBJ whole genome shotgun (WGS) entry which is preliminary data.</text>
</comment>
<dbReference type="SUPFAM" id="SSF52218">
    <property type="entry name" value="Flavoproteins"/>
    <property type="match status" value="1"/>
</dbReference>
<dbReference type="RefSeq" id="WP_307407485.1">
    <property type="nucleotide sequence ID" value="NZ_JAUSUR010000003.1"/>
</dbReference>
<organism evidence="4 5">
    <name type="scientific">Breznakia pachnodae</name>
    <dbReference type="NCBI Taxonomy" id="265178"/>
    <lineage>
        <taxon>Bacteria</taxon>
        <taxon>Bacillati</taxon>
        <taxon>Bacillota</taxon>
        <taxon>Erysipelotrichia</taxon>
        <taxon>Erysipelotrichales</taxon>
        <taxon>Erysipelotrichaceae</taxon>
        <taxon>Breznakia</taxon>
    </lineage>
</organism>
<accession>A0ABU0E2D8</accession>
<evidence type="ECO:0000313" key="5">
    <source>
        <dbReference type="Proteomes" id="UP001230220"/>
    </source>
</evidence>
<dbReference type="EMBL" id="JAUSUR010000003">
    <property type="protein sequence ID" value="MDQ0361067.1"/>
    <property type="molecule type" value="Genomic_DNA"/>
</dbReference>
<sequence>MKKVLIMSSSLRNNSNSSSLANEFMKGVQEAGHEVKMIQLQDKEIKYCIGCLSCQKTHRCVIRDDMKEINDLIKESDVVAFATPIYFYEVSGQLKTLLDRTNPLFPIEYKFRDVYVLATAADEENEWIKRSLNAIDGWVECFDKAKIKEKIIGVNAGITDSDNITNNMETLKKVFETGKLV</sequence>
<keyword evidence="5" id="KW-1185">Reference proteome</keyword>
<dbReference type="Proteomes" id="UP001230220">
    <property type="component" value="Unassembled WGS sequence"/>
</dbReference>
<evidence type="ECO:0000256" key="1">
    <source>
        <dbReference type="ARBA" id="ARBA00022630"/>
    </source>
</evidence>
<gene>
    <name evidence="4" type="ORF">J2S15_001814</name>
</gene>